<comment type="cofactor">
    <cofactor evidence="1">
        <name>(6R)-5,10-methylene-5,6,7,8-tetrahydrofolate</name>
        <dbReference type="ChEBI" id="CHEBI:15636"/>
    </cofactor>
</comment>
<evidence type="ECO:0000313" key="12">
    <source>
        <dbReference type="EMBL" id="EFH09992.1"/>
    </source>
</evidence>
<evidence type="ECO:0000256" key="8">
    <source>
        <dbReference type="PIRSR" id="PIRSR602081-1"/>
    </source>
</evidence>
<feature type="site" description="Electron transfer via tryptophanyl radical" evidence="9">
    <location>
        <position position="382"/>
    </location>
</feature>
<evidence type="ECO:0000256" key="3">
    <source>
        <dbReference type="ARBA" id="ARBA00014046"/>
    </source>
</evidence>
<keyword evidence="5 8" id="KW-0274">FAD</keyword>
<feature type="site" description="Electron transfer via tryptophanyl radical" evidence="9">
    <location>
        <position position="306"/>
    </location>
</feature>
<evidence type="ECO:0000256" key="9">
    <source>
        <dbReference type="PIRSR" id="PIRSR602081-2"/>
    </source>
</evidence>
<dbReference type="Gene3D" id="1.10.579.10">
    <property type="entry name" value="DNA Cyclobutane Dipyrimidine Photolyase, subunit A, domain 3"/>
    <property type="match status" value="1"/>
</dbReference>
<keyword evidence="4 8" id="KW-0285">Flavoprotein</keyword>
<feature type="binding site" evidence="8">
    <location>
        <position position="272"/>
    </location>
    <ligand>
        <name>FAD</name>
        <dbReference type="ChEBI" id="CHEBI:57692"/>
    </ligand>
</feature>
<feature type="binding site" evidence="8">
    <location>
        <position position="227"/>
    </location>
    <ligand>
        <name>FAD</name>
        <dbReference type="ChEBI" id="CHEBI:57692"/>
    </ligand>
</feature>
<comment type="cofactor">
    <cofactor evidence="8">
        <name>FAD</name>
        <dbReference type="ChEBI" id="CHEBI:57692"/>
    </cofactor>
    <text evidence="8">Binds 1 FAD per subunit.</text>
</comment>
<dbReference type="Pfam" id="PF00875">
    <property type="entry name" value="DNA_photolyase"/>
    <property type="match status" value="1"/>
</dbReference>
<evidence type="ECO:0000256" key="4">
    <source>
        <dbReference type="ARBA" id="ARBA00022630"/>
    </source>
</evidence>
<dbReference type="PANTHER" id="PTHR11455">
    <property type="entry name" value="CRYPTOCHROME"/>
    <property type="match status" value="1"/>
</dbReference>
<comment type="caution">
    <text evidence="12">The sequence shown here is derived from an EMBL/GenBank/DDBJ whole genome shotgun (WGS) entry which is preliminary data.</text>
</comment>
<keyword evidence="12" id="KW-0456">Lyase</keyword>
<evidence type="ECO:0000256" key="5">
    <source>
        <dbReference type="ARBA" id="ARBA00022827"/>
    </source>
</evidence>
<dbReference type="GO" id="GO:0000719">
    <property type="term" value="P:photoreactive repair"/>
    <property type="evidence" value="ECO:0007669"/>
    <property type="project" value="UniProtKB-ARBA"/>
</dbReference>
<comment type="similarity">
    <text evidence="10">Belongs to the DNA photolyase family.</text>
</comment>
<dbReference type="InterPro" id="IPR002081">
    <property type="entry name" value="Cryptochrome/DNA_photolyase_1"/>
</dbReference>
<dbReference type="FunFam" id="1.10.579.10:FF:000003">
    <property type="entry name" value="Deoxyribodipyrimidine photo-lyase"/>
    <property type="match status" value="1"/>
</dbReference>
<reference evidence="12 13" key="1">
    <citation type="submission" date="2010-04" db="EMBL/GenBank/DDBJ databases">
        <authorList>
            <person name="Qin X."/>
            <person name="Bachman B."/>
            <person name="Battles P."/>
            <person name="Bell A."/>
            <person name="Bess C."/>
            <person name="Bickham C."/>
            <person name="Chaboub L."/>
            <person name="Chen D."/>
            <person name="Coyle M."/>
            <person name="Deiros D.R."/>
            <person name="Dinh H."/>
            <person name="Forbes L."/>
            <person name="Fowler G."/>
            <person name="Francisco L."/>
            <person name="Fu Q."/>
            <person name="Gubbala S."/>
            <person name="Hale W."/>
            <person name="Han Y."/>
            <person name="Hemphill L."/>
            <person name="Highlander S.K."/>
            <person name="Hirani K."/>
            <person name="Hogues M."/>
            <person name="Jackson L."/>
            <person name="Jakkamsetti A."/>
            <person name="Javaid M."/>
            <person name="Jiang H."/>
            <person name="Korchina V."/>
            <person name="Kovar C."/>
            <person name="Lara F."/>
            <person name="Lee S."/>
            <person name="Mata R."/>
            <person name="Mathew T."/>
            <person name="Moen C."/>
            <person name="Morales K."/>
            <person name="Munidasa M."/>
            <person name="Nazareth L."/>
            <person name="Ngo R."/>
            <person name="Nguyen L."/>
            <person name="Okwuonu G."/>
            <person name="Ongeri F."/>
            <person name="Patil S."/>
            <person name="Petrosino J."/>
            <person name="Pham C."/>
            <person name="Pham P."/>
            <person name="Pu L.-L."/>
            <person name="Puazo M."/>
            <person name="Raj R."/>
            <person name="Reid J."/>
            <person name="Rouhana J."/>
            <person name="Saada N."/>
            <person name="Shang Y."/>
            <person name="Simmons D."/>
            <person name="Thornton R."/>
            <person name="Warren J."/>
            <person name="Weissenberger G."/>
            <person name="Zhang J."/>
            <person name="Zhang L."/>
            <person name="Zhou C."/>
            <person name="Zhu D."/>
            <person name="Muzny D."/>
            <person name="Worley K."/>
            <person name="Gibbs R."/>
        </authorList>
    </citation>
    <scope>NUCLEOTIDE SEQUENCE [LARGE SCALE GENOMIC DNA]</scope>
    <source>
        <strain evidence="12 13">ATCC 49957</strain>
    </source>
</reference>
<keyword evidence="6 10" id="KW-0157">Chromophore</keyword>
<keyword evidence="13" id="KW-1185">Reference proteome</keyword>
<organism evidence="12 13">
    <name type="scientific">Pseudoroseomonas cervicalis ATCC 49957</name>
    <dbReference type="NCBI Taxonomy" id="525371"/>
    <lineage>
        <taxon>Bacteria</taxon>
        <taxon>Pseudomonadati</taxon>
        <taxon>Pseudomonadota</taxon>
        <taxon>Alphaproteobacteria</taxon>
        <taxon>Acetobacterales</taxon>
        <taxon>Roseomonadaceae</taxon>
        <taxon>Roseomonas</taxon>
    </lineage>
</organism>
<dbReference type="SUPFAM" id="SSF52425">
    <property type="entry name" value="Cryptochrome/photolyase, N-terminal domain"/>
    <property type="match status" value="1"/>
</dbReference>
<dbReference type="Gene3D" id="3.40.50.620">
    <property type="entry name" value="HUPs"/>
    <property type="match status" value="1"/>
</dbReference>
<evidence type="ECO:0000259" key="11">
    <source>
        <dbReference type="PROSITE" id="PS51645"/>
    </source>
</evidence>
<dbReference type="InterPro" id="IPR014729">
    <property type="entry name" value="Rossmann-like_a/b/a_fold"/>
</dbReference>
<gene>
    <name evidence="12" type="primary">phrB</name>
    <name evidence="12" type="ORF">HMPREF0731_3788</name>
</gene>
<comment type="catalytic activity">
    <reaction evidence="7">
        <text>cyclobutadipyrimidine (in DNA) = 2 pyrimidine residues (in DNA).</text>
        <dbReference type="EC" id="4.1.99.3"/>
    </reaction>
</comment>
<dbReference type="Proteomes" id="UP000005324">
    <property type="component" value="Unassembled WGS sequence"/>
</dbReference>
<dbReference type="GO" id="GO:0009416">
    <property type="term" value="P:response to light stimulus"/>
    <property type="evidence" value="ECO:0007669"/>
    <property type="project" value="TreeGrafter"/>
</dbReference>
<feature type="site" description="Electron transfer via tryptophanyl radical" evidence="9">
    <location>
        <position position="359"/>
    </location>
</feature>
<dbReference type="GO" id="GO:0003904">
    <property type="term" value="F:deoxyribodipyrimidine photo-lyase activity"/>
    <property type="evidence" value="ECO:0007669"/>
    <property type="project" value="UniProtKB-EC"/>
</dbReference>
<evidence type="ECO:0000256" key="1">
    <source>
        <dbReference type="ARBA" id="ARBA00001932"/>
    </source>
</evidence>
<name>D5RRS6_9PROT</name>
<evidence type="ECO:0000313" key="13">
    <source>
        <dbReference type="Proteomes" id="UP000005324"/>
    </source>
</evidence>
<dbReference type="AlphaFoldDB" id="D5RRS6"/>
<dbReference type="PANTHER" id="PTHR11455:SF9">
    <property type="entry name" value="CRYPTOCHROME CIRCADIAN CLOCK 5 ISOFORM X1"/>
    <property type="match status" value="1"/>
</dbReference>
<dbReference type="SUPFAM" id="SSF48173">
    <property type="entry name" value="Cryptochrome/photolyase FAD-binding domain"/>
    <property type="match status" value="1"/>
</dbReference>
<dbReference type="PRINTS" id="PR00147">
    <property type="entry name" value="DNAPHOTLYASE"/>
</dbReference>
<dbReference type="RefSeq" id="WP_007002818.1">
    <property type="nucleotide sequence ID" value="NZ_GG770777.1"/>
</dbReference>
<evidence type="ECO:0000256" key="7">
    <source>
        <dbReference type="ARBA" id="ARBA00033999"/>
    </source>
</evidence>
<feature type="domain" description="Photolyase/cryptochrome alpha/beta" evidence="11">
    <location>
        <begin position="6"/>
        <end position="131"/>
    </location>
</feature>
<dbReference type="InterPro" id="IPR006050">
    <property type="entry name" value="DNA_photolyase_N"/>
</dbReference>
<accession>D5RRS6</accession>
<dbReference type="Gene3D" id="1.25.40.80">
    <property type="match status" value="1"/>
</dbReference>
<dbReference type="InterPro" id="IPR005101">
    <property type="entry name" value="Cryptochr/Photolyase_FAD-bd"/>
</dbReference>
<dbReference type="EC" id="4.1.99.3" evidence="2"/>
<evidence type="ECO:0000256" key="2">
    <source>
        <dbReference type="ARBA" id="ARBA00013149"/>
    </source>
</evidence>
<dbReference type="GO" id="GO:0003677">
    <property type="term" value="F:DNA binding"/>
    <property type="evidence" value="ECO:0007669"/>
    <property type="project" value="TreeGrafter"/>
</dbReference>
<sequence length="477" mass="53214">MSRTPPPALLWLRQDLRTADHPALHAVAGQPVLPVFVLDESDPWAPGGAARWWLHHSLKALGEKLAALGAPLLLLRGKAADLIPELADALGAAEVHASRLYEPWARQRDAGIAKALEGQGRRLCLHSGATLLEPHRLRTGQGKPYSVYTPFARAVLALGDPPPPIPAPDRLRAAPPPREGLALDALDLLPRPPEPDWAAAFPEYWTPGEDGAAARLRDFAAQAAQGYDRGRDLPGEDRTARLSPHLHWGEVSPRQAWQAVAEGGKSGGHITWLKEILWREFAYHTLWHRPELPDTPLRPEFAEFPWQPDDTLLQAWQRGRTGYPIVDAGLRQLWRHGWMHNRVRMVVGSLLVKHLLQPWQQGSLWFWDTLVDADLAANSMNWQWVAGSGIDASPYFRIFNPILQGEKFDPEGRYVRHFVPELARLPDAWLHKPWQASPEMLRAAGLRLGHDYPAPIVDHEGGRKRALAALQALKAAE</sequence>
<feature type="binding site" evidence="8">
    <location>
        <begin position="372"/>
        <end position="374"/>
    </location>
    <ligand>
        <name>FAD</name>
        <dbReference type="ChEBI" id="CHEBI:57692"/>
    </ligand>
</feature>
<evidence type="ECO:0000256" key="10">
    <source>
        <dbReference type="RuleBase" id="RU004182"/>
    </source>
</evidence>
<feature type="binding site" evidence="8">
    <location>
        <begin position="239"/>
        <end position="243"/>
    </location>
    <ligand>
        <name>FAD</name>
        <dbReference type="ChEBI" id="CHEBI:57692"/>
    </ligand>
</feature>
<dbReference type="GO" id="GO:0071949">
    <property type="term" value="F:FAD binding"/>
    <property type="evidence" value="ECO:0007669"/>
    <property type="project" value="TreeGrafter"/>
</dbReference>
<dbReference type="OrthoDB" id="9772484at2"/>
<protein>
    <recommendedName>
        <fullName evidence="3">Deoxyribodipyrimidine photo-lyase</fullName>
        <ecNumber evidence="2">4.1.99.3</ecNumber>
    </recommendedName>
</protein>
<dbReference type="InterPro" id="IPR036134">
    <property type="entry name" value="Crypto/Photolyase_FAD-like_sf"/>
</dbReference>
<dbReference type="HOGENOM" id="CLU_010348_2_2_5"/>
<dbReference type="InterPro" id="IPR036155">
    <property type="entry name" value="Crypto/Photolyase_N_sf"/>
</dbReference>
<evidence type="ECO:0000256" key="6">
    <source>
        <dbReference type="ARBA" id="ARBA00022991"/>
    </source>
</evidence>
<dbReference type="EMBL" id="ADVL01000714">
    <property type="protein sequence ID" value="EFH09992.1"/>
    <property type="molecule type" value="Genomic_DNA"/>
</dbReference>
<dbReference type="PROSITE" id="PS51645">
    <property type="entry name" value="PHR_CRY_ALPHA_BETA"/>
    <property type="match status" value="1"/>
</dbReference>
<dbReference type="Pfam" id="PF03441">
    <property type="entry name" value="FAD_binding_7"/>
    <property type="match status" value="1"/>
</dbReference>
<proteinExistence type="inferred from homology"/>